<organism evidence="3 4">
    <name type="scientific">Pseudoduganella namucuonensis</name>
    <dbReference type="NCBI Taxonomy" id="1035707"/>
    <lineage>
        <taxon>Bacteria</taxon>
        <taxon>Pseudomonadati</taxon>
        <taxon>Pseudomonadota</taxon>
        <taxon>Betaproteobacteria</taxon>
        <taxon>Burkholderiales</taxon>
        <taxon>Oxalobacteraceae</taxon>
        <taxon>Telluria group</taxon>
        <taxon>Pseudoduganella</taxon>
    </lineage>
</organism>
<dbReference type="Proteomes" id="UP000199391">
    <property type="component" value="Unassembled WGS sequence"/>
</dbReference>
<evidence type="ECO:0000313" key="4">
    <source>
        <dbReference type="Proteomes" id="UP000199391"/>
    </source>
</evidence>
<feature type="signal peptide" evidence="2">
    <location>
        <begin position="1"/>
        <end position="20"/>
    </location>
</feature>
<feature type="chain" id="PRO_5011493922" evidence="2">
    <location>
        <begin position="21"/>
        <end position="411"/>
    </location>
</feature>
<dbReference type="AlphaFoldDB" id="A0A1I7H0N8"/>
<reference evidence="4" key="1">
    <citation type="submission" date="2016-10" db="EMBL/GenBank/DDBJ databases">
        <authorList>
            <person name="Varghese N."/>
            <person name="Submissions S."/>
        </authorList>
    </citation>
    <scope>NUCLEOTIDE SEQUENCE [LARGE SCALE GENOMIC DNA]</scope>
    <source>
        <strain evidence="4">CGMCC 1.11014</strain>
    </source>
</reference>
<name>A0A1I7H0N8_9BURK</name>
<sequence>MRIVCRGVISIIVGALLSSCAEFTTSTKNVDLRSQSLALDVKQRVVISQSRSEVGQSLSVICAEPSPDALTVIGASAGISLNRGSGTSGSFATALSESGAFVGLRTQSIQLLRDAMYRLCEGYASGAVTQPDFAAMQRRYQSTMMGLIAIEQLTGPVVASQALLIASADAKAGATAGDAAVSTAQAKVQTATDAVLVAQTELDKASAKLESSNKGVADAQQKLAVARNVKPPVQADIDSLVTSLATLQAEQQTSQLDLADKRRKLDAAYEVKRLAGIELNQAKSSVAASGSGAGRLGDVAKATTDSNVALAAAVTEIVREINLSYTKDGCLAWMLEIMQNPESLEKLAGFAEKAQSPRDNETQVNPVLVLRATINTCQKILEAESKRVAEKETKAGASPPRNLPITEPGRG</sequence>
<feature type="region of interest" description="Disordered" evidence="1">
    <location>
        <begin position="388"/>
        <end position="411"/>
    </location>
</feature>
<accession>A0A1I7H0N8</accession>
<dbReference type="OrthoDB" id="6881845at2"/>
<evidence type="ECO:0000313" key="3">
    <source>
        <dbReference type="EMBL" id="SFU54278.1"/>
    </source>
</evidence>
<evidence type="ECO:0000256" key="2">
    <source>
        <dbReference type="SAM" id="SignalP"/>
    </source>
</evidence>
<dbReference type="STRING" id="1035707.SAMN05216552_1004244"/>
<dbReference type="RefSeq" id="WP_143132997.1">
    <property type="nucleotide sequence ID" value="NZ_FPBO01000004.1"/>
</dbReference>
<keyword evidence="2" id="KW-0732">Signal</keyword>
<dbReference type="PROSITE" id="PS51257">
    <property type="entry name" value="PROKAR_LIPOPROTEIN"/>
    <property type="match status" value="1"/>
</dbReference>
<evidence type="ECO:0000256" key="1">
    <source>
        <dbReference type="SAM" id="MobiDB-lite"/>
    </source>
</evidence>
<protein>
    <submittedName>
        <fullName evidence="3">Uncharacterized protein</fullName>
    </submittedName>
</protein>
<dbReference type="EMBL" id="FPBO01000004">
    <property type="protein sequence ID" value="SFU54278.1"/>
    <property type="molecule type" value="Genomic_DNA"/>
</dbReference>
<gene>
    <name evidence="3" type="ORF">SAMN05216552_1004244</name>
</gene>
<keyword evidence="4" id="KW-1185">Reference proteome</keyword>
<proteinExistence type="predicted"/>